<proteinExistence type="inferred from homology"/>
<evidence type="ECO:0000313" key="10">
    <source>
        <dbReference type="Proteomes" id="UP001635817"/>
    </source>
</evidence>
<keyword evidence="5" id="KW-0521">NADP</keyword>
<organism evidence="9 10">
    <name type="scientific">Mycolicibacterium septicum</name>
    <dbReference type="NCBI Taxonomy" id="98668"/>
    <lineage>
        <taxon>Bacteria</taxon>
        <taxon>Bacillati</taxon>
        <taxon>Actinomycetota</taxon>
        <taxon>Actinomycetes</taxon>
        <taxon>Mycobacteriales</taxon>
        <taxon>Mycobacteriaceae</taxon>
        <taxon>Mycolicibacterium</taxon>
    </lineage>
</organism>
<evidence type="ECO:0000256" key="6">
    <source>
        <dbReference type="ARBA" id="ARBA00023002"/>
    </source>
</evidence>
<dbReference type="Pfam" id="PF07992">
    <property type="entry name" value="Pyr_redox_2"/>
    <property type="match status" value="1"/>
</dbReference>
<protein>
    <submittedName>
        <fullName evidence="9">Flavin-containing monooxygenase</fullName>
        <ecNumber evidence="9">1.14.13.-</ecNumber>
    </submittedName>
</protein>
<keyword evidence="6 9" id="KW-0560">Oxidoreductase</keyword>
<evidence type="ECO:0000256" key="1">
    <source>
        <dbReference type="ARBA" id="ARBA00001974"/>
    </source>
</evidence>
<evidence type="ECO:0000256" key="4">
    <source>
        <dbReference type="ARBA" id="ARBA00022827"/>
    </source>
</evidence>
<name>A0ABW9M3V9_9MYCO</name>
<comment type="similarity">
    <text evidence="2">Belongs to the FAD-binding monooxygenase family.</text>
</comment>
<keyword evidence="10" id="KW-1185">Reference proteome</keyword>
<keyword evidence="4" id="KW-0274">FAD</keyword>
<dbReference type="PANTHER" id="PTHR43098">
    <property type="entry name" value="L-ORNITHINE N(5)-MONOOXYGENASE-RELATED"/>
    <property type="match status" value="1"/>
</dbReference>
<dbReference type="PANTHER" id="PTHR43098:SF3">
    <property type="entry name" value="L-ORNITHINE N(5)-MONOOXYGENASE-RELATED"/>
    <property type="match status" value="1"/>
</dbReference>
<dbReference type="Gene3D" id="3.50.50.60">
    <property type="entry name" value="FAD/NAD(P)-binding domain"/>
    <property type="match status" value="2"/>
</dbReference>
<dbReference type="GO" id="GO:0004497">
    <property type="term" value="F:monooxygenase activity"/>
    <property type="evidence" value="ECO:0007669"/>
    <property type="project" value="UniProtKB-KW"/>
</dbReference>
<evidence type="ECO:0000313" key="9">
    <source>
        <dbReference type="EMBL" id="MFN6554214.1"/>
    </source>
</evidence>
<sequence length="539" mass="59913">MTHDAPEVDEVDVLVVGSGFAGLYQLQRLRAQGLSVKVYEAAPGLGGVWYWNCYPGARVDSQGSIYQFSAAQLWREFDYDELYPGYEQVRAYFDHVDAVLGLRRDIRFNTPVIGARFDERVRRWVVRTGTGRIGHARFLVLCTGIGAKPVMPDIPGLEDFAGESHHTAQWPQAGVDLNGKRIGVIGTGATGVQVVQECAAVASHLIVFQRTPNMALPMRQRKLDDEAKAALRVDRDALYAMRADTFGGFEFDFVGALSTELSSTELQIVYENLWEMGGFRLWVGGFFDVLLDDEANQVVYTFWRDKVRQRINDPDLAEKLAPMVAPHPFGAKRPSAEQNYYDVFNQRNVSLVDVNESPIRRIVGEGVLTAADELHALDVLILATGFDMVAGGLTQIDIRGRHGRTLAEQWSDGVDSYLGSAVHGFPNMLFVYGPLSPAGFANGPSAAELHGEQIVAMIDYMIDGGYTRFEATAEADRQWREHTDEIADMTVFPRAKSWYMGANVPGKKRQSLNYPGGLPMYLQKWADVRADGYCGFEIS</sequence>
<accession>A0ABW9M3V9</accession>
<reference evidence="9 10" key="1">
    <citation type="submission" date="2024-12" db="EMBL/GenBank/DDBJ databases">
        <title>The coexistence of Mycolicibacterium septicum and Mycolicibacterium nivoides in clinical samples.</title>
        <authorList>
            <person name="Wang C."/>
            <person name="Feng Y."/>
            <person name="Zong Z."/>
        </authorList>
    </citation>
    <scope>NUCLEOTIDE SEQUENCE [LARGE SCALE GENOMIC DNA]</scope>
    <source>
        <strain evidence="9 10">120310</strain>
    </source>
</reference>
<dbReference type="InterPro" id="IPR036188">
    <property type="entry name" value="FAD/NAD-bd_sf"/>
</dbReference>
<evidence type="ECO:0000256" key="3">
    <source>
        <dbReference type="ARBA" id="ARBA00022630"/>
    </source>
</evidence>
<dbReference type="EMBL" id="JBKBDE010000012">
    <property type="protein sequence ID" value="MFN6554214.1"/>
    <property type="molecule type" value="Genomic_DNA"/>
</dbReference>
<evidence type="ECO:0000256" key="7">
    <source>
        <dbReference type="ARBA" id="ARBA00023033"/>
    </source>
</evidence>
<gene>
    <name evidence="9" type="ORF">ACK4CP_27740</name>
</gene>
<dbReference type="SUPFAM" id="SSF51905">
    <property type="entry name" value="FAD/NAD(P)-binding domain"/>
    <property type="match status" value="2"/>
</dbReference>
<dbReference type="Proteomes" id="UP001635817">
    <property type="component" value="Unassembled WGS sequence"/>
</dbReference>
<keyword evidence="3" id="KW-0285">Flavoprotein</keyword>
<dbReference type="EC" id="1.14.13.-" evidence="9"/>
<dbReference type="RefSeq" id="WP_409552363.1">
    <property type="nucleotide sequence ID" value="NZ_JBKBDE010000012.1"/>
</dbReference>
<keyword evidence="7 9" id="KW-0503">Monooxygenase</keyword>
<evidence type="ECO:0000256" key="5">
    <source>
        <dbReference type="ARBA" id="ARBA00022857"/>
    </source>
</evidence>
<dbReference type="InterPro" id="IPR023753">
    <property type="entry name" value="FAD/NAD-binding_dom"/>
</dbReference>
<comment type="cofactor">
    <cofactor evidence="1">
        <name>FAD</name>
        <dbReference type="ChEBI" id="CHEBI:57692"/>
    </cofactor>
</comment>
<comment type="caution">
    <text evidence="9">The sequence shown here is derived from an EMBL/GenBank/DDBJ whole genome shotgun (WGS) entry which is preliminary data.</text>
</comment>
<feature type="domain" description="FAD/NAD(P)-binding" evidence="8">
    <location>
        <begin position="12"/>
        <end position="232"/>
    </location>
</feature>
<evidence type="ECO:0000256" key="2">
    <source>
        <dbReference type="ARBA" id="ARBA00010139"/>
    </source>
</evidence>
<evidence type="ECO:0000259" key="8">
    <source>
        <dbReference type="Pfam" id="PF07992"/>
    </source>
</evidence>
<dbReference type="InterPro" id="IPR050775">
    <property type="entry name" value="FAD-binding_Monooxygenases"/>
</dbReference>